<dbReference type="PANTHER" id="PTHR35149">
    <property type="entry name" value="SLL5132 PROTEIN"/>
    <property type="match status" value="1"/>
</dbReference>
<accession>A0A386H190</accession>
<protein>
    <submittedName>
        <fullName evidence="2">DUF262 domain-containing protein</fullName>
    </submittedName>
</protein>
<gene>
    <name evidence="2" type="ORF">D4Z93_02300</name>
</gene>
<proteinExistence type="predicted"/>
<reference evidence="2 3" key="1">
    <citation type="journal article" date="2019" name="Int. J. Syst. Evol. Microbiol.">
        <title>Clostridium fermenticellae sp. nov., isolated from the mud in a fermentation cellar for the production of the Chinese liquor, baijiu.</title>
        <authorList>
            <person name="Xu P.X."/>
            <person name="Chai L.J."/>
            <person name="Qiu T."/>
            <person name="Zhang X.J."/>
            <person name="Lu Z.M."/>
            <person name="Xiao C."/>
            <person name="Wang S.T."/>
            <person name="Shen C.H."/>
            <person name="Shi J.S."/>
            <person name="Xu Z.H."/>
        </authorList>
    </citation>
    <scope>NUCLEOTIDE SEQUENCE [LARGE SCALE GENOMIC DNA]</scope>
    <source>
        <strain evidence="2 3">JN500901</strain>
    </source>
</reference>
<keyword evidence="3" id="KW-1185">Reference proteome</keyword>
<dbReference type="RefSeq" id="WP_119970139.1">
    <property type="nucleotide sequence ID" value="NZ_CP032416.1"/>
</dbReference>
<evidence type="ECO:0000313" key="2">
    <source>
        <dbReference type="EMBL" id="AYD39430.1"/>
    </source>
</evidence>
<evidence type="ECO:0000259" key="1">
    <source>
        <dbReference type="Pfam" id="PF03235"/>
    </source>
</evidence>
<organism evidence="2 3">
    <name type="scientific">Clostridium fermenticellae</name>
    <dbReference type="NCBI Taxonomy" id="2068654"/>
    <lineage>
        <taxon>Bacteria</taxon>
        <taxon>Bacillati</taxon>
        <taxon>Bacillota</taxon>
        <taxon>Clostridia</taxon>
        <taxon>Eubacteriales</taxon>
        <taxon>Clostridiaceae</taxon>
        <taxon>Clostridium</taxon>
    </lineage>
</organism>
<evidence type="ECO:0000313" key="3">
    <source>
        <dbReference type="Proteomes" id="UP000266301"/>
    </source>
</evidence>
<dbReference type="Proteomes" id="UP000266301">
    <property type="component" value="Chromosome"/>
</dbReference>
<dbReference type="Pfam" id="PF03235">
    <property type="entry name" value="GmrSD_N"/>
    <property type="match status" value="1"/>
</dbReference>
<dbReference type="AlphaFoldDB" id="A0A386H190"/>
<name>A0A386H190_9CLOT</name>
<dbReference type="KEGG" id="cfer:D4Z93_02300"/>
<dbReference type="InterPro" id="IPR004919">
    <property type="entry name" value="GmrSD_N"/>
</dbReference>
<dbReference type="PANTHER" id="PTHR35149:SF2">
    <property type="entry name" value="DUF262 DOMAIN-CONTAINING PROTEIN"/>
    <property type="match status" value="1"/>
</dbReference>
<sequence>MDVTKGNIYDILNGNRWFLIPGYQKYYSLEIEQCSRLWKSIVEMRKKAEIGYFVGSIVNIVVPAGVQEYMIIDGQQRLMALRRCVM</sequence>
<feature type="domain" description="GmrSD restriction endonucleases N-terminal" evidence="1">
    <location>
        <begin position="8"/>
        <end position="81"/>
    </location>
</feature>
<dbReference type="EMBL" id="CP032416">
    <property type="protein sequence ID" value="AYD39430.1"/>
    <property type="molecule type" value="Genomic_DNA"/>
</dbReference>
<dbReference type="CDD" id="cd16387">
    <property type="entry name" value="ParB_N_Srx"/>
    <property type="match status" value="1"/>
</dbReference>
<dbReference type="OrthoDB" id="9798761at2"/>